<reference evidence="5" key="1">
    <citation type="submission" date="2023-04" db="EMBL/GenBank/DDBJ databases">
        <title>Complete genome sequence of Temperatibacter marinus.</title>
        <authorList>
            <person name="Rong J.-C."/>
            <person name="Yi M.-L."/>
            <person name="Zhao Q."/>
        </authorList>
    </citation>
    <scope>NUCLEOTIDE SEQUENCE</scope>
    <source>
        <strain evidence="5">NBRC 110045</strain>
    </source>
</reference>
<dbReference type="AlphaFoldDB" id="A0AA52EI40"/>
<name>A0AA52EI40_9PROT</name>
<feature type="domain" description="HTH araC/xylS-type" evidence="4">
    <location>
        <begin position="163"/>
        <end position="260"/>
    </location>
</feature>
<protein>
    <submittedName>
        <fullName evidence="5">AraC family transcriptional regulator</fullName>
    </submittedName>
</protein>
<keyword evidence="1" id="KW-0805">Transcription regulation</keyword>
<evidence type="ECO:0000256" key="1">
    <source>
        <dbReference type="ARBA" id="ARBA00023015"/>
    </source>
</evidence>
<sequence>MKNTDWIHLHSGDIPRMEACFSGQAYAPHRHDNYTIALTTHGVQSFNYRQEKRHSMAGDAVILHPDEKHDGMAGTDTSFGYRALTIDPEMLQDALDGRPLPFIQEGVVRKGAILDITRNLLGDLEHGLSVLEFEGFVYELAQALEKQGDKSSQKHTPNIQALKIIKDYLETHFLEELTLDHIAQVAGYSKWHLVRDFKTLFGSSPYQYIVYLRLCLSKELLLKGQKLVDTALDCKFSDQSHFTKKFKQRFGLTPKQWLTLIQHPSE</sequence>
<dbReference type="KEGG" id="tmk:QGN29_01060"/>
<dbReference type="InterPro" id="IPR050204">
    <property type="entry name" value="AraC_XylS_family_regulators"/>
</dbReference>
<dbReference type="GO" id="GO:0003700">
    <property type="term" value="F:DNA-binding transcription factor activity"/>
    <property type="evidence" value="ECO:0007669"/>
    <property type="project" value="InterPro"/>
</dbReference>
<gene>
    <name evidence="5" type="ORF">QGN29_01060</name>
</gene>
<evidence type="ECO:0000256" key="2">
    <source>
        <dbReference type="ARBA" id="ARBA00023125"/>
    </source>
</evidence>
<dbReference type="Pfam" id="PF12833">
    <property type="entry name" value="HTH_18"/>
    <property type="match status" value="1"/>
</dbReference>
<dbReference type="InterPro" id="IPR009057">
    <property type="entry name" value="Homeodomain-like_sf"/>
</dbReference>
<dbReference type="SMART" id="SM00342">
    <property type="entry name" value="HTH_ARAC"/>
    <property type="match status" value="1"/>
</dbReference>
<evidence type="ECO:0000313" key="6">
    <source>
        <dbReference type="Proteomes" id="UP001268683"/>
    </source>
</evidence>
<dbReference type="InterPro" id="IPR003313">
    <property type="entry name" value="AraC-bd"/>
</dbReference>
<organism evidence="5 6">
    <name type="scientific">Temperatibacter marinus</name>
    <dbReference type="NCBI Taxonomy" id="1456591"/>
    <lineage>
        <taxon>Bacteria</taxon>
        <taxon>Pseudomonadati</taxon>
        <taxon>Pseudomonadota</taxon>
        <taxon>Alphaproteobacteria</taxon>
        <taxon>Kordiimonadales</taxon>
        <taxon>Temperatibacteraceae</taxon>
        <taxon>Temperatibacter</taxon>
    </lineage>
</organism>
<keyword evidence="6" id="KW-1185">Reference proteome</keyword>
<dbReference type="GO" id="GO:0043565">
    <property type="term" value="F:sequence-specific DNA binding"/>
    <property type="evidence" value="ECO:0007669"/>
    <property type="project" value="InterPro"/>
</dbReference>
<dbReference type="EMBL" id="CP123872">
    <property type="protein sequence ID" value="WND02952.1"/>
    <property type="molecule type" value="Genomic_DNA"/>
</dbReference>
<dbReference type="SUPFAM" id="SSF51215">
    <property type="entry name" value="Regulatory protein AraC"/>
    <property type="match status" value="1"/>
</dbReference>
<evidence type="ECO:0000259" key="4">
    <source>
        <dbReference type="PROSITE" id="PS01124"/>
    </source>
</evidence>
<keyword evidence="3" id="KW-0804">Transcription</keyword>
<dbReference type="PANTHER" id="PTHR46796">
    <property type="entry name" value="HTH-TYPE TRANSCRIPTIONAL ACTIVATOR RHAS-RELATED"/>
    <property type="match status" value="1"/>
</dbReference>
<keyword evidence="2" id="KW-0238">DNA-binding</keyword>
<dbReference type="PANTHER" id="PTHR46796:SF2">
    <property type="entry name" value="TRANSCRIPTIONAL REGULATORY PROTEIN"/>
    <property type="match status" value="1"/>
</dbReference>
<dbReference type="Proteomes" id="UP001268683">
    <property type="component" value="Chromosome"/>
</dbReference>
<dbReference type="RefSeq" id="WP_310798795.1">
    <property type="nucleotide sequence ID" value="NZ_CP123872.1"/>
</dbReference>
<dbReference type="Pfam" id="PF02311">
    <property type="entry name" value="AraC_binding"/>
    <property type="match status" value="1"/>
</dbReference>
<dbReference type="InterPro" id="IPR037923">
    <property type="entry name" value="HTH-like"/>
</dbReference>
<evidence type="ECO:0000256" key="3">
    <source>
        <dbReference type="ARBA" id="ARBA00023163"/>
    </source>
</evidence>
<evidence type="ECO:0000313" key="5">
    <source>
        <dbReference type="EMBL" id="WND02952.1"/>
    </source>
</evidence>
<dbReference type="SUPFAM" id="SSF46689">
    <property type="entry name" value="Homeodomain-like"/>
    <property type="match status" value="2"/>
</dbReference>
<accession>A0AA52EI40</accession>
<dbReference type="Gene3D" id="1.10.10.60">
    <property type="entry name" value="Homeodomain-like"/>
    <property type="match status" value="2"/>
</dbReference>
<proteinExistence type="predicted"/>
<dbReference type="PROSITE" id="PS01124">
    <property type="entry name" value="HTH_ARAC_FAMILY_2"/>
    <property type="match status" value="1"/>
</dbReference>
<dbReference type="InterPro" id="IPR018060">
    <property type="entry name" value="HTH_AraC"/>
</dbReference>